<dbReference type="OrthoDB" id="627554at2"/>
<feature type="chain" id="PRO_5015000166" description="Deacylase" evidence="1">
    <location>
        <begin position="19"/>
        <end position="359"/>
    </location>
</feature>
<dbReference type="Proteomes" id="UP000231960">
    <property type="component" value="Unassembled WGS sequence"/>
</dbReference>
<name>A0A2M9R5A9_9FLAO</name>
<evidence type="ECO:0008006" key="4">
    <source>
        <dbReference type="Google" id="ProtNLM"/>
    </source>
</evidence>
<dbReference type="AlphaFoldDB" id="A0A2M9R5A9"/>
<dbReference type="EMBL" id="NIPO01000001">
    <property type="protein sequence ID" value="PJR03955.1"/>
    <property type="molecule type" value="Genomic_DNA"/>
</dbReference>
<proteinExistence type="predicted"/>
<protein>
    <recommendedName>
        <fullName evidence="4">Deacylase</fullName>
    </recommendedName>
</protein>
<evidence type="ECO:0000313" key="3">
    <source>
        <dbReference type="Proteomes" id="UP000231960"/>
    </source>
</evidence>
<dbReference type="Pfam" id="PF09411">
    <property type="entry name" value="PagL"/>
    <property type="match status" value="1"/>
</dbReference>
<comment type="caution">
    <text evidence="2">The sequence shown here is derived from an EMBL/GenBank/DDBJ whole genome shotgun (WGS) entry which is preliminary data.</text>
</comment>
<keyword evidence="1" id="KW-0732">Signal</keyword>
<dbReference type="InterPro" id="IPR018550">
    <property type="entry name" value="Lipid-A_deacylase-rel"/>
</dbReference>
<reference evidence="2 3" key="1">
    <citation type="submission" date="2017-06" db="EMBL/GenBank/DDBJ databases">
        <title>Description of Avrilella dinanensis gen. nov. sp. nov.</title>
        <authorList>
            <person name="Leyer C."/>
            <person name="Sassi M."/>
            <person name="Minet J."/>
            <person name="Kayal S."/>
            <person name="Cattoir V."/>
        </authorList>
    </citation>
    <scope>NUCLEOTIDE SEQUENCE [LARGE SCALE GENOMIC DNA]</scope>
    <source>
        <strain evidence="2 3">UR159</strain>
    </source>
</reference>
<keyword evidence="3" id="KW-1185">Reference proteome</keyword>
<organism evidence="2 3">
    <name type="scientific">Avrilella dinanensis</name>
    <dbReference type="NCBI Taxonomy" id="2008672"/>
    <lineage>
        <taxon>Bacteria</taxon>
        <taxon>Pseudomonadati</taxon>
        <taxon>Bacteroidota</taxon>
        <taxon>Flavobacteriia</taxon>
        <taxon>Flavobacteriales</taxon>
        <taxon>Flavobacteriaceae</taxon>
        <taxon>Avrilella</taxon>
    </lineage>
</organism>
<sequence>MKVFVKLFLFCCPAILFAQNNGWRIESQYYTGSILPHSDQISHLITDKPDGFLIGISRKAFKNSFWQKHYNYPDIGFSFHYQNNHNKTLGGLYGLFAHYDFYFLNRHLNFRVAQGVAFATNPYDKESNFRNLAYGSRLMPSTYFQLTYRQNIWKNWEAFGGLFLIHHSNATIKTPNTSTNTIALTAGLSYTFEKYNPETGTEQVPEINPKVRYNLIFRSGVNESHIIGMGQKPFYHIALMADKRLGYTGSIQAGTELFLSNTVKEMIPYIAHSYPESDRPADTDWKRVGIFAGYEIHFDRLSAEGNIGAYIYDKYKENGILYQRLGLRYYVGNNWFGVMSLKTHFAKAEAFELGIGYKL</sequence>
<feature type="signal peptide" evidence="1">
    <location>
        <begin position="1"/>
        <end position="18"/>
    </location>
</feature>
<gene>
    <name evidence="2" type="ORF">CDL10_05000</name>
</gene>
<evidence type="ECO:0000256" key="1">
    <source>
        <dbReference type="SAM" id="SignalP"/>
    </source>
</evidence>
<evidence type="ECO:0000313" key="2">
    <source>
        <dbReference type="EMBL" id="PJR03955.1"/>
    </source>
</evidence>
<dbReference type="RefSeq" id="WP_100677520.1">
    <property type="nucleotide sequence ID" value="NZ_NIPO01000001.1"/>
</dbReference>
<accession>A0A2M9R5A9</accession>